<reference evidence="1 2" key="1">
    <citation type="submission" date="2019-05" db="EMBL/GenBank/DDBJ databases">
        <title>Another draft genome of Portunus trituberculatus and its Hox gene families provides insights of decapod evolution.</title>
        <authorList>
            <person name="Jeong J.-H."/>
            <person name="Song I."/>
            <person name="Kim S."/>
            <person name="Choi T."/>
            <person name="Kim D."/>
            <person name="Ryu S."/>
            <person name="Kim W."/>
        </authorList>
    </citation>
    <scope>NUCLEOTIDE SEQUENCE [LARGE SCALE GENOMIC DNA]</scope>
    <source>
        <tissue evidence="1">Muscle</tissue>
    </source>
</reference>
<accession>A0A5B7D8A3</accession>
<dbReference type="Proteomes" id="UP000324222">
    <property type="component" value="Unassembled WGS sequence"/>
</dbReference>
<protein>
    <submittedName>
        <fullName evidence="1">Uncharacterized protein</fullName>
    </submittedName>
</protein>
<keyword evidence="2" id="KW-1185">Reference proteome</keyword>
<proteinExistence type="predicted"/>
<sequence>MRLPKTPMKNCSATTLDFSLESFSSELYYSTWGVMESPIFTSLPSKQQGNCQHVPQASVTPRLHKLKRLHRREARGGGRLADTEVPQLNSLVIGATHYDMVVEGKAGDSISVVPQSHQAAAGPVPVSKCQCLTCVALTGHPIQHTHTLARGKAPQSYGAVKGARDDGGLVKGKSGHPILMSNQRLLAPT</sequence>
<name>A0A5B7D8A3_PORTR</name>
<dbReference type="AlphaFoldDB" id="A0A5B7D8A3"/>
<gene>
    <name evidence="1" type="ORF">E2C01_010389</name>
</gene>
<dbReference type="EMBL" id="VSRR010000597">
    <property type="protein sequence ID" value="MPC17529.1"/>
    <property type="molecule type" value="Genomic_DNA"/>
</dbReference>
<evidence type="ECO:0000313" key="1">
    <source>
        <dbReference type="EMBL" id="MPC17529.1"/>
    </source>
</evidence>
<organism evidence="1 2">
    <name type="scientific">Portunus trituberculatus</name>
    <name type="common">Swimming crab</name>
    <name type="synonym">Neptunus trituberculatus</name>
    <dbReference type="NCBI Taxonomy" id="210409"/>
    <lineage>
        <taxon>Eukaryota</taxon>
        <taxon>Metazoa</taxon>
        <taxon>Ecdysozoa</taxon>
        <taxon>Arthropoda</taxon>
        <taxon>Crustacea</taxon>
        <taxon>Multicrustacea</taxon>
        <taxon>Malacostraca</taxon>
        <taxon>Eumalacostraca</taxon>
        <taxon>Eucarida</taxon>
        <taxon>Decapoda</taxon>
        <taxon>Pleocyemata</taxon>
        <taxon>Brachyura</taxon>
        <taxon>Eubrachyura</taxon>
        <taxon>Portunoidea</taxon>
        <taxon>Portunidae</taxon>
        <taxon>Portuninae</taxon>
        <taxon>Portunus</taxon>
    </lineage>
</organism>
<evidence type="ECO:0000313" key="2">
    <source>
        <dbReference type="Proteomes" id="UP000324222"/>
    </source>
</evidence>
<comment type="caution">
    <text evidence="1">The sequence shown here is derived from an EMBL/GenBank/DDBJ whole genome shotgun (WGS) entry which is preliminary data.</text>
</comment>